<dbReference type="SUPFAM" id="SSF54768">
    <property type="entry name" value="dsRNA-binding domain-like"/>
    <property type="match status" value="2"/>
</dbReference>
<dbReference type="SMART" id="SM00358">
    <property type="entry name" value="DSRM"/>
    <property type="match status" value="2"/>
</dbReference>
<dbReference type="InterPro" id="IPR051247">
    <property type="entry name" value="RLC_Component"/>
</dbReference>
<name>A0A6G0TCT3_APHGL</name>
<dbReference type="Gene3D" id="3.30.160.20">
    <property type="match status" value="2"/>
</dbReference>
<dbReference type="PANTHER" id="PTHR46205:SF3">
    <property type="entry name" value="LOQUACIOUS, ISOFORM B"/>
    <property type="match status" value="1"/>
</dbReference>
<dbReference type="GO" id="GO:0005634">
    <property type="term" value="C:nucleus"/>
    <property type="evidence" value="ECO:0007669"/>
    <property type="project" value="TreeGrafter"/>
</dbReference>
<sequence length="341" mass="37882">MNKDMGLDLKNNAAHISSLNKTPVTIVQEYAAKNRLVPQYDLIFDGTSCSTVKFKYSLTVGNYVAVGQGSSKREAKHEAAFKLLNLMIDAKPQLLNTDFKKWDFDNHVVSPYDNSIKVNAVGKLNEICANNKLGLPEFNLVREEGQPHVKLFTVSCQVAKLIVTAIHKTKKQAKHFAAVQMINKLMSIDKSLVMEEASQESDPMNIVDQVKLLKSKLLVGNSKVGPMDEDITNYHMLFKKSEFINSDTLDKVINQYKKTGKLELLEPFDILNKIVTENEMDLTSVPVEEIFDGVALAKCNCLLVIESVYPPIVGVGEADTVEQAKSIAAIEVLHAICILLN</sequence>
<evidence type="ECO:0000256" key="2">
    <source>
        <dbReference type="PROSITE-ProRule" id="PRU00266"/>
    </source>
</evidence>
<dbReference type="GO" id="GO:0035197">
    <property type="term" value="F:siRNA binding"/>
    <property type="evidence" value="ECO:0007669"/>
    <property type="project" value="TreeGrafter"/>
</dbReference>
<reference evidence="4 5" key="1">
    <citation type="submission" date="2019-08" db="EMBL/GenBank/DDBJ databases">
        <title>The genome of the soybean aphid Biotype 1, its phylome, world population structure and adaptation to the North American continent.</title>
        <authorList>
            <person name="Giordano R."/>
            <person name="Donthu R.K."/>
            <person name="Hernandez A.G."/>
            <person name="Wright C.L."/>
            <person name="Zimin A.V."/>
        </authorList>
    </citation>
    <scope>NUCLEOTIDE SEQUENCE [LARGE SCALE GENOMIC DNA]</scope>
    <source>
        <tissue evidence="4">Whole aphids</tissue>
    </source>
</reference>
<dbReference type="PANTHER" id="PTHR46205">
    <property type="entry name" value="LOQUACIOUS, ISOFORM B"/>
    <property type="match status" value="1"/>
</dbReference>
<dbReference type="OrthoDB" id="5961559at2759"/>
<keyword evidence="1 2" id="KW-0694">RNA-binding</keyword>
<evidence type="ECO:0000259" key="3">
    <source>
        <dbReference type="PROSITE" id="PS50137"/>
    </source>
</evidence>
<feature type="domain" description="DRBM" evidence="3">
    <location>
        <begin position="22"/>
        <end position="89"/>
    </location>
</feature>
<keyword evidence="5" id="KW-1185">Reference proteome</keyword>
<evidence type="ECO:0000313" key="4">
    <source>
        <dbReference type="EMBL" id="KAE9529256.1"/>
    </source>
</evidence>
<accession>A0A6G0TCT3</accession>
<comment type="caution">
    <text evidence="4">The sequence shown here is derived from an EMBL/GenBank/DDBJ whole genome shotgun (WGS) entry which is preliminary data.</text>
</comment>
<gene>
    <name evidence="4" type="ORF">AGLY_011932</name>
</gene>
<organism evidence="4 5">
    <name type="scientific">Aphis glycines</name>
    <name type="common">Soybean aphid</name>
    <dbReference type="NCBI Taxonomy" id="307491"/>
    <lineage>
        <taxon>Eukaryota</taxon>
        <taxon>Metazoa</taxon>
        <taxon>Ecdysozoa</taxon>
        <taxon>Arthropoda</taxon>
        <taxon>Hexapoda</taxon>
        <taxon>Insecta</taxon>
        <taxon>Pterygota</taxon>
        <taxon>Neoptera</taxon>
        <taxon>Paraneoptera</taxon>
        <taxon>Hemiptera</taxon>
        <taxon>Sternorrhyncha</taxon>
        <taxon>Aphidomorpha</taxon>
        <taxon>Aphidoidea</taxon>
        <taxon>Aphididae</taxon>
        <taxon>Aphidini</taxon>
        <taxon>Aphis</taxon>
        <taxon>Aphis</taxon>
    </lineage>
</organism>
<dbReference type="GO" id="GO:0030422">
    <property type="term" value="P:siRNA processing"/>
    <property type="evidence" value="ECO:0007669"/>
    <property type="project" value="TreeGrafter"/>
</dbReference>
<evidence type="ECO:0000313" key="5">
    <source>
        <dbReference type="Proteomes" id="UP000475862"/>
    </source>
</evidence>
<dbReference type="InterPro" id="IPR014720">
    <property type="entry name" value="dsRBD_dom"/>
</dbReference>
<dbReference type="PROSITE" id="PS50137">
    <property type="entry name" value="DS_RBD"/>
    <property type="match status" value="2"/>
</dbReference>
<feature type="domain" description="DRBM" evidence="3">
    <location>
        <begin position="119"/>
        <end position="187"/>
    </location>
</feature>
<dbReference type="GO" id="GO:0070920">
    <property type="term" value="P:regulation of regulatory ncRNA processing"/>
    <property type="evidence" value="ECO:0007669"/>
    <property type="project" value="TreeGrafter"/>
</dbReference>
<dbReference type="AlphaFoldDB" id="A0A6G0TCT3"/>
<dbReference type="GO" id="GO:0070578">
    <property type="term" value="C:RISC-loading complex"/>
    <property type="evidence" value="ECO:0007669"/>
    <property type="project" value="TreeGrafter"/>
</dbReference>
<dbReference type="GO" id="GO:0016442">
    <property type="term" value="C:RISC complex"/>
    <property type="evidence" value="ECO:0007669"/>
    <property type="project" value="TreeGrafter"/>
</dbReference>
<dbReference type="Proteomes" id="UP000475862">
    <property type="component" value="Unassembled WGS sequence"/>
</dbReference>
<dbReference type="GO" id="GO:0005737">
    <property type="term" value="C:cytoplasm"/>
    <property type="evidence" value="ECO:0007669"/>
    <property type="project" value="TreeGrafter"/>
</dbReference>
<proteinExistence type="predicted"/>
<evidence type="ECO:0000256" key="1">
    <source>
        <dbReference type="ARBA" id="ARBA00022884"/>
    </source>
</evidence>
<dbReference type="EMBL" id="VYZN01000045">
    <property type="protein sequence ID" value="KAE9529256.1"/>
    <property type="molecule type" value="Genomic_DNA"/>
</dbReference>
<dbReference type="GO" id="GO:0003725">
    <property type="term" value="F:double-stranded RNA binding"/>
    <property type="evidence" value="ECO:0007669"/>
    <property type="project" value="TreeGrafter"/>
</dbReference>
<dbReference type="Pfam" id="PF00035">
    <property type="entry name" value="dsrm"/>
    <property type="match status" value="2"/>
</dbReference>
<protein>
    <recommendedName>
        <fullName evidence="3">DRBM domain-containing protein</fullName>
    </recommendedName>
</protein>